<evidence type="ECO:0000256" key="1">
    <source>
        <dbReference type="SAM" id="SignalP"/>
    </source>
</evidence>
<feature type="chain" id="PRO_5018994917" evidence="1">
    <location>
        <begin position="22"/>
        <end position="159"/>
    </location>
</feature>
<gene>
    <name evidence="2" type="ORF">OnM2_083010</name>
</gene>
<evidence type="ECO:0000313" key="2">
    <source>
        <dbReference type="EMBL" id="RKF56195.1"/>
    </source>
</evidence>
<protein>
    <submittedName>
        <fullName evidence="2">Uncharacterized protein</fullName>
    </submittedName>
</protein>
<keyword evidence="3" id="KW-1185">Reference proteome</keyword>
<sequence length="159" mass="17930">MVHAPPSFLLVAVTGCKWVIAIVPNSIQTPDQGGGVLDMAKNQSITMEINVHASGLSNHRRRARTDKMRICIRKLLIADVDPKVARTVAFQQFAKDTDGQNIFIMRDIHNEGVRVRQNDVMYKLPIDMAMPLIQKDFFSRYDNETKAISMLSFVSKSLI</sequence>
<feature type="signal peptide" evidence="1">
    <location>
        <begin position="1"/>
        <end position="21"/>
    </location>
</feature>
<accession>A0A420HFL1</accession>
<proteinExistence type="predicted"/>
<reference evidence="2 3" key="1">
    <citation type="journal article" date="2018" name="BMC Genomics">
        <title>Comparative genome analyses reveal sequence features reflecting distinct modes of host-adaptation between dicot and monocot powdery mildew.</title>
        <authorList>
            <person name="Wu Y."/>
            <person name="Ma X."/>
            <person name="Pan Z."/>
            <person name="Kale S.D."/>
            <person name="Song Y."/>
            <person name="King H."/>
            <person name="Zhang Q."/>
            <person name="Presley C."/>
            <person name="Deng X."/>
            <person name="Wei C.I."/>
            <person name="Xiao S."/>
        </authorList>
    </citation>
    <scope>NUCLEOTIDE SEQUENCE [LARGE SCALE GENOMIC DNA]</scope>
    <source>
        <strain evidence="2">UMSG2</strain>
    </source>
</reference>
<name>A0A420HFL1_9PEZI</name>
<dbReference type="STRING" id="212602.A0A420HFL1"/>
<dbReference type="AlphaFoldDB" id="A0A420HFL1"/>
<dbReference type="Proteomes" id="UP000286134">
    <property type="component" value="Unassembled WGS sequence"/>
</dbReference>
<dbReference type="OrthoDB" id="10503978at2759"/>
<keyword evidence="1" id="KW-0732">Signal</keyword>
<organism evidence="2 3">
    <name type="scientific">Erysiphe neolycopersici</name>
    <dbReference type="NCBI Taxonomy" id="212602"/>
    <lineage>
        <taxon>Eukaryota</taxon>
        <taxon>Fungi</taxon>
        <taxon>Dikarya</taxon>
        <taxon>Ascomycota</taxon>
        <taxon>Pezizomycotina</taxon>
        <taxon>Leotiomycetes</taxon>
        <taxon>Erysiphales</taxon>
        <taxon>Erysiphaceae</taxon>
        <taxon>Erysiphe</taxon>
    </lineage>
</organism>
<comment type="caution">
    <text evidence="2">The sequence shown here is derived from an EMBL/GenBank/DDBJ whole genome shotgun (WGS) entry which is preliminary data.</text>
</comment>
<dbReference type="EMBL" id="MCFK01008348">
    <property type="protein sequence ID" value="RKF56195.1"/>
    <property type="molecule type" value="Genomic_DNA"/>
</dbReference>
<evidence type="ECO:0000313" key="3">
    <source>
        <dbReference type="Proteomes" id="UP000286134"/>
    </source>
</evidence>